<keyword evidence="2" id="KW-0732">Signal</keyword>
<dbReference type="RefSeq" id="XP_026669494.1">
    <property type="nucleotide sequence ID" value="XM_026813693.1"/>
</dbReference>
<feature type="compositionally biased region" description="Polar residues" evidence="1">
    <location>
        <begin position="212"/>
        <end position="221"/>
    </location>
</feature>
<feature type="signal peptide" evidence="2">
    <location>
        <begin position="1"/>
        <end position="21"/>
    </location>
</feature>
<dbReference type="GeneID" id="113464374"/>
<dbReference type="RefSeq" id="XP_026669495.1">
    <property type="nucleotide sequence ID" value="XM_026813694.1"/>
</dbReference>
<evidence type="ECO:0000313" key="8">
    <source>
        <dbReference type="RefSeq" id="XP_026669499.1"/>
    </source>
</evidence>
<feature type="compositionally biased region" description="Polar residues" evidence="1">
    <location>
        <begin position="285"/>
        <end position="295"/>
    </location>
</feature>
<evidence type="ECO:0000313" key="7">
    <source>
        <dbReference type="RefSeq" id="XP_026669497.1"/>
    </source>
</evidence>
<dbReference type="AlphaFoldDB" id="A0AAJ7S166"/>
<dbReference type="RefSeq" id="XP_026669497.1">
    <property type="nucleotide sequence ID" value="XM_026813696.1"/>
</dbReference>
<sequence length="474" mass="53233">MRNNFVAAFLPLVLTFSTSQSFWVHGSSKDSLKRNSLPDTFTGSHPRSTSTSNYECLYVDPSLPSCDYKLMLNSEETTSNTNLFKRNVNRSIDVGNVDVIVYTIEGCLPSRLPFTMPSCDGISLDRIVDVRRLRSFSVKGVTKPPFVFPKFNYSRWLRMVKQLQNHASTKTRHQIGRTDESSLRQSVQDLTEELMNAATTKETMPNAIAASMKTSNGSSPNKLIPGDTRSSASTDQLTRSPENACNDGNGVTPESSSNTEIPPVLQRHNELNSDSRSNSDHLKSSSDGSKMNAPSLNPDISEIPAVQKSRLLNEQSVMKEAPNVLSNYANSKKSLQFPASLQVDETDNGLVDDLPLTEIAPAALRRRREIRLHVSGQEIGNEPKVRTVTGEPISRFHRNRETSSFNSKQFSDYVKSRKQFNVRVGEEEMMNKNMPMVRTPLFKTKSDSKSLNKVKYGGWFGSKPTWQKMRKYRR</sequence>
<dbReference type="RefSeq" id="XP_026669496.1">
    <property type="nucleotide sequence ID" value="XM_026813695.1"/>
</dbReference>
<evidence type="ECO:0000256" key="1">
    <source>
        <dbReference type="SAM" id="MobiDB-lite"/>
    </source>
</evidence>
<proteinExistence type="predicted"/>
<protein>
    <submittedName>
        <fullName evidence="4 5">Uncharacterized protein LOC113464374 isoform X1</fullName>
    </submittedName>
</protein>
<dbReference type="KEGG" id="ccal:113464374"/>
<evidence type="ECO:0000313" key="6">
    <source>
        <dbReference type="RefSeq" id="XP_026669496.1"/>
    </source>
</evidence>
<evidence type="ECO:0000256" key="2">
    <source>
        <dbReference type="SAM" id="SignalP"/>
    </source>
</evidence>
<keyword evidence="3" id="KW-1185">Reference proteome</keyword>
<dbReference type="RefSeq" id="XP_026669499.1">
    <property type="nucleotide sequence ID" value="XM_026813698.1"/>
</dbReference>
<name>A0AAJ7S166_9HYME</name>
<feature type="region of interest" description="Disordered" evidence="1">
    <location>
        <begin position="211"/>
        <end position="300"/>
    </location>
</feature>
<dbReference type="Proteomes" id="UP000694925">
    <property type="component" value="Unplaced"/>
</dbReference>
<reference evidence="4 5" key="1">
    <citation type="submission" date="2025-04" db="UniProtKB">
        <authorList>
            <consortium name="RefSeq"/>
        </authorList>
    </citation>
    <scope>IDENTIFICATION</scope>
    <source>
        <tissue evidence="4 5">Whole body</tissue>
    </source>
</reference>
<feature type="compositionally biased region" description="Polar residues" evidence="1">
    <location>
        <begin position="228"/>
        <end position="243"/>
    </location>
</feature>
<gene>
    <name evidence="4 5 6 7 8" type="primary">LOC113464374</name>
</gene>
<accession>A0AAJ7S166</accession>
<feature type="compositionally biased region" description="Basic and acidic residues" evidence="1">
    <location>
        <begin position="267"/>
        <end position="284"/>
    </location>
</feature>
<feature type="region of interest" description="Disordered" evidence="1">
    <location>
        <begin position="167"/>
        <end position="187"/>
    </location>
</feature>
<evidence type="ECO:0000313" key="5">
    <source>
        <dbReference type="RefSeq" id="XP_026669495.1"/>
    </source>
</evidence>
<organism evidence="3 4">
    <name type="scientific">Ceratina calcarata</name>
    <dbReference type="NCBI Taxonomy" id="156304"/>
    <lineage>
        <taxon>Eukaryota</taxon>
        <taxon>Metazoa</taxon>
        <taxon>Ecdysozoa</taxon>
        <taxon>Arthropoda</taxon>
        <taxon>Hexapoda</taxon>
        <taxon>Insecta</taxon>
        <taxon>Pterygota</taxon>
        <taxon>Neoptera</taxon>
        <taxon>Endopterygota</taxon>
        <taxon>Hymenoptera</taxon>
        <taxon>Apocrita</taxon>
        <taxon>Aculeata</taxon>
        <taxon>Apoidea</taxon>
        <taxon>Anthophila</taxon>
        <taxon>Apidae</taxon>
        <taxon>Ceratina</taxon>
        <taxon>Zadontomerus</taxon>
    </lineage>
</organism>
<feature type="chain" id="PRO_5044709197" evidence="2">
    <location>
        <begin position="22"/>
        <end position="474"/>
    </location>
</feature>
<evidence type="ECO:0000313" key="4">
    <source>
        <dbReference type="RefSeq" id="XP_026669494.1"/>
    </source>
</evidence>
<evidence type="ECO:0000313" key="3">
    <source>
        <dbReference type="Proteomes" id="UP000694925"/>
    </source>
</evidence>